<reference evidence="5 8" key="1">
    <citation type="submission" date="2020-04" db="EMBL/GenBank/DDBJ databases">
        <title>Achromobacter ruhlandii genome sequencing and assembly.</title>
        <authorList>
            <person name="Martins R.C.R."/>
            <person name="Perdigao-Neto L.V."/>
            <person name="Levin A.S.S."/>
            <person name="Costa S.F."/>
        </authorList>
    </citation>
    <scope>NUCLEOTIDE SEQUENCE [LARGE SCALE GENOMIC DNA]</scope>
    <source>
        <strain evidence="5 8">9035ralo</strain>
    </source>
</reference>
<dbReference type="RefSeq" id="WP_053086002.1">
    <property type="nucleotide sequence ID" value="NZ_CADIKY010000038.1"/>
</dbReference>
<dbReference type="EMBL" id="JABBZE010000558">
    <property type="protein sequence ID" value="NMU93201.1"/>
    <property type="molecule type" value="Genomic_DNA"/>
</dbReference>
<dbReference type="Proteomes" id="UP000542405">
    <property type="component" value="Unassembled WGS sequence"/>
</dbReference>
<feature type="region of interest" description="Disordered" evidence="1">
    <location>
        <begin position="66"/>
        <end position="100"/>
    </location>
</feature>
<keyword evidence="7" id="KW-1185">Reference proteome</keyword>
<dbReference type="Proteomes" id="UP000494161">
    <property type="component" value="Unassembled WGS sequence"/>
</dbReference>
<accession>A0A1D8IB30</accession>
<name>A0A1D8IB30_9BURK</name>
<sequence length="131" mass="14038">MNLSKIRLSMTLVPAAAVCLAALALPVSAQTSSGAAPVRSNEQINDQYKMDKKQCDAMKGNQKDVCQKQAEANRDKAKADAKAGKEKAEANHDAAKARNDADYKVGKEKCDAMSGNAKDTCMADLKTRYGK</sequence>
<evidence type="ECO:0000256" key="2">
    <source>
        <dbReference type="SAM" id="SignalP"/>
    </source>
</evidence>
<evidence type="ECO:0000313" key="7">
    <source>
        <dbReference type="Proteomes" id="UP000494161"/>
    </source>
</evidence>
<organism evidence="5 8">
    <name type="scientific">Achromobacter ruhlandii</name>
    <dbReference type="NCBI Taxonomy" id="72557"/>
    <lineage>
        <taxon>Bacteria</taxon>
        <taxon>Pseudomonadati</taxon>
        <taxon>Pseudomonadota</taxon>
        <taxon>Betaproteobacteria</taxon>
        <taxon>Burkholderiales</taxon>
        <taxon>Alcaligenaceae</taxon>
        <taxon>Achromobacter</taxon>
    </lineage>
</organism>
<evidence type="ECO:0000313" key="3">
    <source>
        <dbReference type="EMBL" id="CAB3896666.1"/>
    </source>
</evidence>
<feature type="signal peptide" evidence="2">
    <location>
        <begin position="1"/>
        <end position="29"/>
    </location>
</feature>
<dbReference type="AlphaFoldDB" id="A0A1D8IB30"/>
<dbReference type="EMBL" id="CADILJ010000027">
    <property type="protein sequence ID" value="CAB3950635.1"/>
    <property type="molecule type" value="Genomic_DNA"/>
</dbReference>
<evidence type="ECO:0000313" key="6">
    <source>
        <dbReference type="Proteomes" id="UP000494122"/>
    </source>
</evidence>
<feature type="chain" id="PRO_5009107958" description="Cell envelope biogenesis protein TolA" evidence="2">
    <location>
        <begin position="30"/>
        <end position="131"/>
    </location>
</feature>
<dbReference type="GeneID" id="55560819"/>
<gene>
    <name evidence="5" type="ORF">HGQ98_27370</name>
    <name evidence="3" type="ORF">LMG3328_04075</name>
    <name evidence="4" type="ORF">LMG7053_03239</name>
</gene>
<protein>
    <recommendedName>
        <fullName evidence="9">Cell envelope biogenesis protein TolA</fullName>
    </recommendedName>
</protein>
<evidence type="ECO:0008006" key="9">
    <source>
        <dbReference type="Google" id="ProtNLM"/>
    </source>
</evidence>
<keyword evidence="2" id="KW-0732">Signal</keyword>
<reference evidence="6 7" key="2">
    <citation type="submission" date="2020-04" db="EMBL/GenBank/DDBJ databases">
        <authorList>
            <person name="De Canck E."/>
        </authorList>
    </citation>
    <scope>NUCLEOTIDE SEQUENCE [LARGE SCALE GENOMIC DNA]</scope>
    <source>
        <strain evidence="3 6">LMG 3328</strain>
        <strain evidence="4 7">LMG 7053</strain>
    </source>
</reference>
<evidence type="ECO:0000313" key="4">
    <source>
        <dbReference type="EMBL" id="CAB3950635.1"/>
    </source>
</evidence>
<evidence type="ECO:0000313" key="5">
    <source>
        <dbReference type="EMBL" id="NMU93201.1"/>
    </source>
</evidence>
<evidence type="ECO:0000313" key="8">
    <source>
        <dbReference type="Proteomes" id="UP000542405"/>
    </source>
</evidence>
<proteinExistence type="predicted"/>
<dbReference type="Proteomes" id="UP000494122">
    <property type="component" value="Unassembled WGS sequence"/>
</dbReference>
<dbReference type="EMBL" id="CADILE010000012">
    <property type="protein sequence ID" value="CAB3896666.1"/>
    <property type="molecule type" value="Genomic_DNA"/>
</dbReference>
<evidence type="ECO:0000256" key="1">
    <source>
        <dbReference type="SAM" id="MobiDB-lite"/>
    </source>
</evidence>